<dbReference type="PANTHER" id="PTHR10587">
    <property type="entry name" value="GLYCOSYL TRANSFERASE-RELATED"/>
    <property type="match status" value="1"/>
</dbReference>
<feature type="domain" description="NodB homology" evidence="1">
    <location>
        <begin position="15"/>
        <end position="196"/>
    </location>
</feature>
<sequence>MEKFGIINEVETDKKEVAITFDDGPNTTYTPQILDIFEAVSGQATFYMIGEQMKKHPEVVKDVLEKGHEIGNHTYSHPFLTKLHKDDAFQEVDMTDKLIEEMTGKKPKTFRPPFFDFNEETASIIDTFGYKTIAAMNVGAQDWEQPGVNQIVSESRKHIKPGSIFIFHDGFEERSQTVEAVRILVSELKEQGYELVTISKLLGLSE</sequence>
<protein>
    <submittedName>
        <fullName evidence="2">Polysaccharide deacetylase family protein</fullName>
    </submittedName>
</protein>
<name>A0A9X3WJ51_9BACI</name>
<dbReference type="InterPro" id="IPR002509">
    <property type="entry name" value="NODB_dom"/>
</dbReference>
<comment type="caution">
    <text evidence="2">The sequence shown here is derived from an EMBL/GenBank/DDBJ whole genome shotgun (WGS) entry which is preliminary data.</text>
</comment>
<proteinExistence type="predicted"/>
<dbReference type="SUPFAM" id="SSF88713">
    <property type="entry name" value="Glycoside hydrolase/deacetylase"/>
    <property type="match status" value="1"/>
</dbReference>
<dbReference type="InterPro" id="IPR050248">
    <property type="entry name" value="Polysacc_deacetylase_ArnD"/>
</dbReference>
<dbReference type="RefSeq" id="WP_259871534.1">
    <property type="nucleotide sequence ID" value="NZ_JAMQJZ010000008.1"/>
</dbReference>
<gene>
    <name evidence="2" type="ORF">NC661_11460</name>
</gene>
<dbReference type="PROSITE" id="PS51677">
    <property type="entry name" value="NODB"/>
    <property type="match status" value="1"/>
</dbReference>
<dbReference type="Proteomes" id="UP001145072">
    <property type="component" value="Unassembled WGS sequence"/>
</dbReference>
<dbReference type="InterPro" id="IPR011330">
    <property type="entry name" value="Glyco_hydro/deAcase_b/a-brl"/>
</dbReference>
<dbReference type="Gene3D" id="3.20.20.370">
    <property type="entry name" value="Glycoside hydrolase/deacetylase"/>
    <property type="match status" value="1"/>
</dbReference>
<dbReference type="EMBL" id="JAMQJZ010000008">
    <property type="protein sequence ID" value="MDC3420987.1"/>
    <property type="molecule type" value="Genomic_DNA"/>
</dbReference>
<dbReference type="AlphaFoldDB" id="A0A9X3WJ51"/>
<evidence type="ECO:0000313" key="3">
    <source>
        <dbReference type="Proteomes" id="UP001145072"/>
    </source>
</evidence>
<dbReference type="GO" id="GO:0005975">
    <property type="term" value="P:carbohydrate metabolic process"/>
    <property type="evidence" value="ECO:0007669"/>
    <property type="project" value="InterPro"/>
</dbReference>
<reference evidence="2" key="1">
    <citation type="submission" date="2022-06" db="EMBL/GenBank/DDBJ databases">
        <title>Aquibacillus sp. a new bacterium isolated from soil saline samples.</title>
        <authorList>
            <person name="Galisteo C."/>
            <person name="De La Haba R."/>
            <person name="Sanchez-Porro C."/>
            <person name="Ventosa A."/>
        </authorList>
    </citation>
    <scope>NUCLEOTIDE SEQUENCE</scope>
    <source>
        <strain evidence="2">JCM 12387</strain>
    </source>
</reference>
<accession>A0A9X3WJ51</accession>
<evidence type="ECO:0000313" key="2">
    <source>
        <dbReference type="EMBL" id="MDC3420987.1"/>
    </source>
</evidence>
<organism evidence="2 3">
    <name type="scientific">Aquibacillus koreensis</name>
    <dbReference type="NCBI Taxonomy" id="279446"/>
    <lineage>
        <taxon>Bacteria</taxon>
        <taxon>Bacillati</taxon>
        <taxon>Bacillota</taxon>
        <taxon>Bacilli</taxon>
        <taxon>Bacillales</taxon>
        <taxon>Bacillaceae</taxon>
        <taxon>Aquibacillus</taxon>
    </lineage>
</organism>
<evidence type="ECO:0000259" key="1">
    <source>
        <dbReference type="PROSITE" id="PS51677"/>
    </source>
</evidence>
<keyword evidence="3" id="KW-1185">Reference proteome</keyword>
<dbReference type="Pfam" id="PF01522">
    <property type="entry name" value="Polysacc_deac_1"/>
    <property type="match status" value="1"/>
</dbReference>
<dbReference type="GO" id="GO:0016810">
    <property type="term" value="F:hydrolase activity, acting on carbon-nitrogen (but not peptide) bonds"/>
    <property type="evidence" value="ECO:0007669"/>
    <property type="project" value="InterPro"/>
</dbReference>